<keyword evidence="1" id="KW-1133">Transmembrane helix</keyword>
<proteinExistence type="predicted"/>
<reference evidence="2 3" key="1">
    <citation type="submission" date="2016-10" db="EMBL/GenBank/DDBJ databases">
        <authorList>
            <person name="Varghese N."/>
            <person name="Submissions S."/>
        </authorList>
    </citation>
    <scope>NUCLEOTIDE SEQUENCE [LARGE SCALE GENOMIC DNA]</scope>
    <source>
        <strain evidence="2 3">DSM 29073</strain>
    </source>
</reference>
<sequence>MKINKDLVDAVMMLSFITLVLVGTTDFSNIMTKDVIMGCLGFITIVMVVLRSIQLKQAAHEKPEEYDYE</sequence>
<name>A0A8G2F4S3_9BACT</name>
<keyword evidence="3" id="KW-1185">Reference proteome</keyword>
<feature type="transmembrane region" description="Helical" evidence="1">
    <location>
        <begin position="7"/>
        <end position="23"/>
    </location>
</feature>
<dbReference type="Proteomes" id="UP000236725">
    <property type="component" value="Unassembled WGS sequence"/>
</dbReference>
<feature type="transmembrane region" description="Helical" evidence="1">
    <location>
        <begin position="35"/>
        <end position="53"/>
    </location>
</feature>
<keyword evidence="1" id="KW-0812">Transmembrane</keyword>
<dbReference type="AlphaFoldDB" id="A0A8G2F4S3"/>
<evidence type="ECO:0000256" key="1">
    <source>
        <dbReference type="SAM" id="Phobius"/>
    </source>
</evidence>
<comment type="caution">
    <text evidence="2">The sequence shown here is derived from an EMBL/GenBank/DDBJ whole genome shotgun (WGS) entry which is preliminary data.</text>
</comment>
<protein>
    <submittedName>
        <fullName evidence="2">Uncharacterized protein</fullName>
    </submittedName>
</protein>
<gene>
    <name evidence="2" type="ORF">SAMN05444001_11272</name>
</gene>
<keyword evidence="1" id="KW-0472">Membrane</keyword>
<evidence type="ECO:0000313" key="2">
    <source>
        <dbReference type="EMBL" id="SEG02233.1"/>
    </source>
</evidence>
<accession>A0A8G2F4S3</accession>
<evidence type="ECO:0000313" key="3">
    <source>
        <dbReference type="Proteomes" id="UP000236725"/>
    </source>
</evidence>
<dbReference type="EMBL" id="FNVS01000012">
    <property type="protein sequence ID" value="SEG02233.1"/>
    <property type="molecule type" value="Genomic_DNA"/>
</dbReference>
<organism evidence="2 3">
    <name type="scientific">Parabacteroides chinchillae</name>
    <dbReference type="NCBI Taxonomy" id="871327"/>
    <lineage>
        <taxon>Bacteria</taxon>
        <taxon>Pseudomonadati</taxon>
        <taxon>Bacteroidota</taxon>
        <taxon>Bacteroidia</taxon>
        <taxon>Bacteroidales</taxon>
        <taxon>Tannerellaceae</taxon>
        <taxon>Parabacteroides</taxon>
    </lineage>
</organism>
<dbReference type="RefSeq" id="WP_103983736.1">
    <property type="nucleotide sequence ID" value="NZ_FNVS01000012.1"/>
</dbReference>